<evidence type="ECO:0000256" key="1">
    <source>
        <dbReference type="SAM" id="MobiDB-lite"/>
    </source>
</evidence>
<protein>
    <submittedName>
        <fullName evidence="2">Uncharacterized protein</fullName>
    </submittedName>
</protein>
<gene>
    <name evidence="2" type="ORF">E2C01_037367</name>
</gene>
<dbReference type="EMBL" id="VSRR010005957">
    <property type="protein sequence ID" value="MPC43715.1"/>
    <property type="molecule type" value="Genomic_DNA"/>
</dbReference>
<reference evidence="2 3" key="1">
    <citation type="submission" date="2019-05" db="EMBL/GenBank/DDBJ databases">
        <title>Another draft genome of Portunus trituberculatus and its Hox gene families provides insights of decapod evolution.</title>
        <authorList>
            <person name="Jeong J.-H."/>
            <person name="Song I."/>
            <person name="Kim S."/>
            <person name="Choi T."/>
            <person name="Kim D."/>
            <person name="Ryu S."/>
            <person name="Kim W."/>
        </authorList>
    </citation>
    <scope>NUCLEOTIDE SEQUENCE [LARGE SCALE GENOMIC DNA]</scope>
    <source>
        <tissue evidence="2">Muscle</tissue>
    </source>
</reference>
<dbReference type="AlphaFoldDB" id="A0A5B7FDY9"/>
<comment type="caution">
    <text evidence="2">The sequence shown here is derived from an EMBL/GenBank/DDBJ whole genome shotgun (WGS) entry which is preliminary data.</text>
</comment>
<feature type="compositionally biased region" description="Pro residues" evidence="1">
    <location>
        <begin position="9"/>
        <end position="20"/>
    </location>
</feature>
<accession>A0A5B7FDY9</accession>
<keyword evidence="3" id="KW-1185">Reference proteome</keyword>
<name>A0A5B7FDY9_PORTR</name>
<organism evidence="2 3">
    <name type="scientific">Portunus trituberculatus</name>
    <name type="common">Swimming crab</name>
    <name type="synonym">Neptunus trituberculatus</name>
    <dbReference type="NCBI Taxonomy" id="210409"/>
    <lineage>
        <taxon>Eukaryota</taxon>
        <taxon>Metazoa</taxon>
        <taxon>Ecdysozoa</taxon>
        <taxon>Arthropoda</taxon>
        <taxon>Crustacea</taxon>
        <taxon>Multicrustacea</taxon>
        <taxon>Malacostraca</taxon>
        <taxon>Eumalacostraca</taxon>
        <taxon>Eucarida</taxon>
        <taxon>Decapoda</taxon>
        <taxon>Pleocyemata</taxon>
        <taxon>Brachyura</taxon>
        <taxon>Eubrachyura</taxon>
        <taxon>Portunoidea</taxon>
        <taxon>Portunidae</taxon>
        <taxon>Portuninae</taxon>
        <taxon>Portunus</taxon>
    </lineage>
</organism>
<evidence type="ECO:0000313" key="2">
    <source>
        <dbReference type="EMBL" id="MPC43715.1"/>
    </source>
</evidence>
<sequence length="162" mass="17450">MIVAVIDPFPLPSPPPPPSHHPNTQTRSHFLPLSLGGKLPPTFPHCFPTLPPPLHLSLFLPSHSTFLHLHTGCSNLRTLPFTTLPLTLPSLPLLSDSLSLAAAFPPFPPFPPALHLPGRGRASLGQRCNTRRGLLGAGRGKETLIFRRCSTDGKGNPRPLLS</sequence>
<dbReference type="Proteomes" id="UP000324222">
    <property type="component" value="Unassembled WGS sequence"/>
</dbReference>
<feature type="region of interest" description="Disordered" evidence="1">
    <location>
        <begin position="9"/>
        <end position="28"/>
    </location>
</feature>
<proteinExistence type="predicted"/>
<evidence type="ECO:0000313" key="3">
    <source>
        <dbReference type="Proteomes" id="UP000324222"/>
    </source>
</evidence>